<dbReference type="AlphaFoldDB" id="A0A940N1R1"/>
<evidence type="ECO:0000313" key="4">
    <source>
        <dbReference type="EMBL" id="MBP0495167.1"/>
    </source>
</evidence>
<comment type="caution">
    <text evidence="4">The sequence shown here is derived from an EMBL/GenBank/DDBJ whole genome shotgun (WGS) entry which is preliminary data.</text>
</comment>
<dbReference type="Gene3D" id="3.40.50.2300">
    <property type="match status" value="1"/>
</dbReference>
<evidence type="ECO:0000313" key="5">
    <source>
        <dbReference type="Proteomes" id="UP000677537"/>
    </source>
</evidence>
<evidence type="ECO:0000256" key="1">
    <source>
        <dbReference type="ARBA" id="ARBA00022553"/>
    </source>
</evidence>
<name>A0A940N1R1_9PROT</name>
<dbReference type="InterPro" id="IPR050595">
    <property type="entry name" value="Bact_response_regulator"/>
</dbReference>
<dbReference type="InterPro" id="IPR001789">
    <property type="entry name" value="Sig_transdc_resp-reg_receiver"/>
</dbReference>
<sequence>MGEVAEAPLISVVDDDEGVRRSLDGLVRSLGYRVAAFACAEDFLASPDRHRCACIISDVQMPGMSGIEMTAALGEAGSRVPVILISALPDRDTRAQADAAGAYDLFRKPFDGDALVDCLDHALAA</sequence>
<keyword evidence="1 2" id="KW-0597">Phosphoprotein</keyword>
<keyword evidence="5" id="KW-1185">Reference proteome</keyword>
<reference evidence="4" key="1">
    <citation type="submission" date="2021-03" db="EMBL/GenBank/DDBJ databases">
        <authorList>
            <person name="So Y."/>
        </authorList>
    </citation>
    <scope>NUCLEOTIDE SEQUENCE</scope>
    <source>
        <strain evidence="4">SG15</strain>
    </source>
</reference>
<dbReference type="SUPFAM" id="SSF52172">
    <property type="entry name" value="CheY-like"/>
    <property type="match status" value="1"/>
</dbReference>
<gene>
    <name evidence="4" type="ORF">J5Y10_20455</name>
</gene>
<dbReference type="PANTHER" id="PTHR44591">
    <property type="entry name" value="STRESS RESPONSE REGULATOR PROTEIN 1"/>
    <property type="match status" value="1"/>
</dbReference>
<accession>A0A940N1R1</accession>
<dbReference type="EMBL" id="JAGIZA010000015">
    <property type="protein sequence ID" value="MBP0495167.1"/>
    <property type="molecule type" value="Genomic_DNA"/>
</dbReference>
<feature type="domain" description="Response regulatory" evidence="3">
    <location>
        <begin position="9"/>
        <end position="123"/>
    </location>
</feature>
<evidence type="ECO:0000259" key="3">
    <source>
        <dbReference type="PROSITE" id="PS50110"/>
    </source>
</evidence>
<dbReference type="Pfam" id="PF00072">
    <property type="entry name" value="Response_reg"/>
    <property type="match status" value="1"/>
</dbReference>
<dbReference type="SMART" id="SM00448">
    <property type="entry name" value="REC"/>
    <property type="match status" value="1"/>
</dbReference>
<proteinExistence type="predicted"/>
<dbReference type="PANTHER" id="PTHR44591:SF25">
    <property type="entry name" value="CHEMOTAXIS TWO-COMPONENT RESPONSE REGULATOR"/>
    <property type="match status" value="1"/>
</dbReference>
<dbReference type="InterPro" id="IPR011006">
    <property type="entry name" value="CheY-like_superfamily"/>
</dbReference>
<dbReference type="GO" id="GO:0000160">
    <property type="term" value="P:phosphorelay signal transduction system"/>
    <property type="evidence" value="ECO:0007669"/>
    <property type="project" value="InterPro"/>
</dbReference>
<feature type="modified residue" description="4-aspartylphosphate" evidence="2">
    <location>
        <position position="58"/>
    </location>
</feature>
<organism evidence="4 5">
    <name type="scientific">Roseomonas indoligenes</name>
    <dbReference type="NCBI Taxonomy" id="2820811"/>
    <lineage>
        <taxon>Bacteria</taxon>
        <taxon>Pseudomonadati</taxon>
        <taxon>Pseudomonadota</taxon>
        <taxon>Alphaproteobacteria</taxon>
        <taxon>Acetobacterales</taxon>
        <taxon>Roseomonadaceae</taxon>
        <taxon>Roseomonas</taxon>
    </lineage>
</organism>
<dbReference type="Proteomes" id="UP000677537">
    <property type="component" value="Unassembled WGS sequence"/>
</dbReference>
<protein>
    <submittedName>
        <fullName evidence="4">Response regulator</fullName>
    </submittedName>
</protein>
<evidence type="ECO:0000256" key="2">
    <source>
        <dbReference type="PROSITE-ProRule" id="PRU00169"/>
    </source>
</evidence>
<dbReference type="PROSITE" id="PS50110">
    <property type="entry name" value="RESPONSE_REGULATORY"/>
    <property type="match status" value="1"/>
</dbReference>